<dbReference type="Pfam" id="PF14555">
    <property type="entry name" value="UBA_4"/>
    <property type="match status" value="1"/>
</dbReference>
<reference evidence="2 3" key="1">
    <citation type="journal article" date="2018" name="Mol. Genet. Genomics">
        <title>The red deer Cervus elaphus genome CerEla1.0: sequencing, annotating, genes, and chromosomes.</title>
        <authorList>
            <person name="Bana N.A."/>
            <person name="Nyiri A."/>
            <person name="Nagy J."/>
            <person name="Frank K."/>
            <person name="Nagy T."/>
            <person name="Steger V."/>
            <person name="Schiller M."/>
            <person name="Lakatos P."/>
            <person name="Sugar L."/>
            <person name="Horn P."/>
            <person name="Barta E."/>
            <person name="Orosz L."/>
        </authorList>
    </citation>
    <scope>NUCLEOTIDE SEQUENCE [LARGE SCALE GENOMIC DNA]</scope>
    <source>
        <strain evidence="2">Hungarian</strain>
    </source>
</reference>
<gene>
    <name evidence="2" type="ORF">Celaphus_00014553</name>
</gene>
<dbReference type="OrthoDB" id="9975959at2759"/>
<dbReference type="SUPFAM" id="SSF46934">
    <property type="entry name" value="UBA-like"/>
    <property type="match status" value="1"/>
</dbReference>
<feature type="region of interest" description="Disordered" evidence="1">
    <location>
        <begin position="1"/>
        <end position="21"/>
    </location>
</feature>
<organism evidence="2 3">
    <name type="scientific">Cervus elaphus hippelaphus</name>
    <name type="common">European red deer</name>
    <dbReference type="NCBI Taxonomy" id="46360"/>
    <lineage>
        <taxon>Eukaryota</taxon>
        <taxon>Metazoa</taxon>
        <taxon>Chordata</taxon>
        <taxon>Craniata</taxon>
        <taxon>Vertebrata</taxon>
        <taxon>Euteleostomi</taxon>
        <taxon>Mammalia</taxon>
        <taxon>Eutheria</taxon>
        <taxon>Laurasiatheria</taxon>
        <taxon>Artiodactyla</taxon>
        <taxon>Ruminantia</taxon>
        <taxon>Pecora</taxon>
        <taxon>Cervidae</taxon>
        <taxon>Cervinae</taxon>
        <taxon>Cervus</taxon>
    </lineage>
</organism>
<dbReference type="Gene3D" id="1.10.8.10">
    <property type="entry name" value="DNA helicase RuvA subunit, C-terminal domain"/>
    <property type="match status" value="1"/>
</dbReference>
<feature type="region of interest" description="Disordered" evidence="1">
    <location>
        <begin position="64"/>
        <end position="115"/>
    </location>
</feature>
<sequence length="166" mass="17718">MKRNSGPEAGPEAELEEGEPEVKKRRLLCVEFASVASCDAAVAQCYLAENDWEMERALNSYFEPNVEESASESRPESPSEPESWWVTTGRGSGGGSPVPDCVGHPGPAIELGGGSAQRRALGLSSRRRRVGVDVTCPSSGAHVSPEKSRLCHLGCTLESEGEISEM</sequence>
<dbReference type="EMBL" id="MKHE01000007">
    <property type="protein sequence ID" value="OWK13119.1"/>
    <property type="molecule type" value="Genomic_DNA"/>
</dbReference>
<protein>
    <submittedName>
        <fullName evidence="2">TDP2</fullName>
    </submittedName>
</protein>
<comment type="caution">
    <text evidence="2">The sequence shown here is derived from an EMBL/GenBank/DDBJ whole genome shotgun (WGS) entry which is preliminary data.</text>
</comment>
<dbReference type="CDD" id="cd14344">
    <property type="entry name" value="UBA_TYDP2"/>
    <property type="match status" value="1"/>
</dbReference>
<feature type="compositionally biased region" description="Low complexity" evidence="1">
    <location>
        <begin position="1"/>
        <end position="10"/>
    </location>
</feature>
<accession>A0A212D4F6</accession>
<evidence type="ECO:0000256" key="1">
    <source>
        <dbReference type="SAM" id="MobiDB-lite"/>
    </source>
</evidence>
<dbReference type="Proteomes" id="UP000242450">
    <property type="component" value="Chromosome 7"/>
</dbReference>
<keyword evidence="3" id="KW-1185">Reference proteome</keyword>
<name>A0A212D4F6_CEREH</name>
<proteinExistence type="predicted"/>
<dbReference type="InterPro" id="IPR009060">
    <property type="entry name" value="UBA-like_sf"/>
</dbReference>
<evidence type="ECO:0000313" key="3">
    <source>
        <dbReference type="Proteomes" id="UP000242450"/>
    </source>
</evidence>
<evidence type="ECO:0000313" key="2">
    <source>
        <dbReference type="EMBL" id="OWK13119.1"/>
    </source>
</evidence>
<dbReference type="FunFam" id="1.10.8.10:FF:000089">
    <property type="entry name" value="Tyrosyl-DNA phosphodiesterase 2"/>
    <property type="match status" value="1"/>
</dbReference>
<dbReference type="AlphaFoldDB" id="A0A212D4F6"/>